<gene>
    <name evidence="9" type="ORF">V3390_01725</name>
</gene>
<comment type="subcellular location">
    <subcellularLocation>
        <location evidence="1">Membrane</location>
        <topology evidence="1">Multi-pass membrane protein</topology>
    </subcellularLocation>
</comment>
<evidence type="ECO:0000313" key="9">
    <source>
        <dbReference type="EMBL" id="MEF2154961.1"/>
    </source>
</evidence>
<evidence type="ECO:0000256" key="7">
    <source>
        <dbReference type="SAM" id="Phobius"/>
    </source>
</evidence>
<dbReference type="PANTHER" id="PTHR43731">
    <property type="entry name" value="RHOMBOID PROTEASE"/>
    <property type="match status" value="1"/>
</dbReference>
<accession>A0ABU7UWL2</accession>
<dbReference type="Pfam" id="PF01694">
    <property type="entry name" value="Rhomboid"/>
    <property type="match status" value="1"/>
</dbReference>
<feature type="transmembrane region" description="Helical" evidence="7">
    <location>
        <begin position="15"/>
        <end position="36"/>
    </location>
</feature>
<keyword evidence="3 7" id="KW-0812">Transmembrane</keyword>
<comment type="similarity">
    <text evidence="2">Belongs to the peptidase S54 family.</text>
</comment>
<feature type="transmembrane region" description="Helical" evidence="7">
    <location>
        <begin position="201"/>
        <end position="218"/>
    </location>
</feature>
<feature type="domain" description="Peptidase S54 rhomboid" evidence="8">
    <location>
        <begin position="68"/>
        <end position="216"/>
    </location>
</feature>
<feature type="transmembrane region" description="Helical" evidence="7">
    <location>
        <begin position="134"/>
        <end position="152"/>
    </location>
</feature>
<dbReference type="Gene3D" id="1.20.1540.10">
    <property type="entry name" value="Rhomboid-like"/>
    <property type="match status" value="1"/>
</dbReference>
<dbReference type="GO" id="GO:0008233">
    <property type="term" value="F:peptidase activity"/>
    <property type="evidence" value="ECO:0007669"/>
    <property type="project" value="UniProtKB-KW"/>
</dbReference>
<dbReference type="Proteomes" id="UP001356170">
    <property type="component" value="Unassembled WGS sequence"/>
</dbReference>
<evidence type="ECO:0000259" key="8">
    <source>
        <dbReference type="Pfam" id="PF01694"/>
    </source>
</evidence>
<dbReference type="PANTHER" id="PTHR43731:SF14">
    <property type="entry name" value="PRESENILIN-ASSOCIATED RHOMBOID-LIKE PROTEIN, MITOCHONDRIAL"/>
    <property type="match status" value="1"/>
</dbReference>
<dbReference type="EMBL" id="JAZHBO010000001">
    <property type="protein sequence ID" value="MEF2154961.1"/>
    <property type="molecule type" value="Genomic_DNA"/>
</dbReference>
<evidence type="ECO:0000256" key="3">
    <source>
        <dbReference type="ARBA" id="ARBA00022692"/>
    </source>
</evidence>
<dbReference type="InterPro" id="IPR050925">
    <property type="entry name" value="Rhomboid_protease_S54"/>
</dbReference>
<feature type="transmembrane region" description="Helical" evidence="7">
    <location>
        <begin position="109"/>
        <end position="128"/>
    </location>
</feature>
<comment type="caution">
    <text evidence="9">The sequence shown here is derived from an EMBL/GenBank/DDBJ whole genome shotgun (WGS) entry which is preliminary data.</text>
</comment>
<evidence type="ECO:0000256" key="4">
    <source>
        <dbReference type="ARBA" id="ARBA00022801"/>
    </source>
</evidence>
<name>A0ABU7UWL2_9GAMM</name>
<keyword evidence="6 7" id="KW-0472">Membrane</keyword>
<dbReference type="InterPro" id="IPR035952">
    <property type="entry name" value="Rhomboid-like_sf"/>
</dbReference>
<evidence type="ECO:0000256" key="6">
    <source>
        <dbReference type="ARBA" id="ARBA00023136"/>
    </source>
</evidence>
<sequence length="232" mass="25548">MGLFIALPQKPTRHWTWATPLLLLIIIGLHAVQWWLGPHAQRQWQLQWGMLSGHLQTLHDWQQALQGGRLLRLYTATFLHINWSHAIGNLVFLLIFGPAAERVLGSLRFLLLFVIAGAISNLATVAAYPGDAHYVIGASGAISAVMGAYISLLPRAQLGIFLPLGFFVQVIKVPALALVSLWFAMQVIFVVVGALNGSVTWIGHIVGFVFGILFAMASRHTITKALRKQQGY</sequence>
<dbReference type="EC" id="3.4.21.-" evidence="9"/>
<dbReference type="InterPro" id="IPR022764">
    <property type="entry name" value="Peptidase_S54_rhomboid_dom"/>
</dbReference>
<keyword evidence="4 9" id="KW-0378">Hydrolase</keyword>
<evidence type="ECO:0000313" key="10">
    <source>
        <dbReference type="Proteomes" id="UP001356170"/>
    </source>
</evidence>
<proteinExistence type="inferred from homology"/>
<keyword evidence="10" id="KW-1185">Reference proteome</keyword>
<evidence type="ECO:0000256" key="5">
    <source>
        <dbReference type="ARBA" id="ARBA00022989"/>
    </source>
</evidence>
<keyword evidence="9" id="KW-0645">Protease</keyword>
<dbReference type="RefSeq" id="WP_331703104.1">
    <property type="nucleotide sequence ID" value="NZ_JAZHBO010000001.1"/>
</dbReference>
<keyword evidence="5 7" id="KW-1133">Transmembrane helix</keyword>
<organism evidence="9 10">
    <name type="scientific">Aquilutibacter rugosus</name>
    <dbReference type="NCBI Taxonomy" id="3115820"/>
    <lineage>
        <taxon>Bacteria</taxon>
        <taxon>Pseudomonadati</taxon>
        <taxon>Pseudomonadota</taxon>
        <taxon>Gammaproteobacteria</taxon>
        <taxon>Lysobacterales</taxon>
        <taxon>Lysobacteraceae</taxon>
        <taxon>Aquilutibacter</taxon>
    </lineage>
</organism>
<evidence type="ECO:0000256" key="2">
    <source>
        <dbReference type="ARBA" id="ARBA00009045"/>
    </source>
</evidence>
<protein>
    <submittedName>
        <fullName evidence="9">Rhomboid family intramembrane serine protease</fullName>
        <ecNumber evidence="9">3.4.21.-</ecNumber>
    </submittedName>
</protein>
<reference evidence="9 10" key="1">
    <citation type="submission" date="2024-01" db="EMBL/GenBank/DDBJ databases">
        <title>Novel species of the genus Luteimonas isolated from rivers.</title>
        <authorList>
            <person name="Lu H."/>
        </authorList>
    </citation>
    <scope>NUCLEOTIDE SEQUENCE [LARGE SCALE GENOMIC DNA]</scope>
    <source>
        <strain evidence="9 10">FXH3W</strain>
    </source>
</reference>
<dbReference type="SUPFAM" id="SSF144091">
    <property type="entry name" value="Rhomboid-like"/>
    <property type="match status" value="1"/>
</dbReference>
<dbReference type="GO" id="GO:0006508">
    <property type="term" value="P:proteolysis"/>
    <property type="evidence" value="ECO:0007669"/>
    <property type="project" value="UniProtKB-KW"/>
</dbReference>
<evidence type="ECO:0000256" key="1">
    <source>
        <dbReference type="ARBA" id="ARBA00004141"/>
    </source>
</evidence>